<evidence type="ECO:0000313" key="2">
    <source>
        <dbReference type="Proteomes" id="UP000318864"/>
    </source>
</evidence>
<protein>
    <submittedName>
        <fullName evidence="1">Uncharacterized protein</fullName>
    </submittedName>
</protein>
<gene>
    <name evidence="1" type="ORF">D8Y22_09640</name>
</gene>
<dbReference type="AlphaFoldDB" id="A0A4S3TS35"/>
<dbReference type="Proteomes" id="UP000318864">
    <property type="component" value="Unassembled WGS sequence"/>
</dbReference>
<accession>A0A4S3TS35</accession>
<evidence type="ECO:0000313" key="1">
    <source>
        <dbReference type="EMBL" id="THE65428.1"/>
    </source>
</evidence>
<name>A0A4S3TS35_9EURY</name>
<reference evidence="1 2" key="1">
    <citation type="submission" date="2018-10" db="EMBL/GenBank/DDBJ databases">
        <title>Natronolimnobius sp. XQ-INN 246 isolated from Inner Mongolia Autonomous Region of China.</title>
        <authorList>
            <person name="Xue Q."/>
        </authorList>
    </citation>
    <scope>NUCLEOTIDE SEQUENCE [LARGE SCALE GENOMIC DNA]</scope>
    <source>
        <strain evidence="1 2">XQ-INN 246</strain>
    </source>
</reference>
<comment type="caution">
    <text evidence="1">The sequence shown here is derived from an EMBL/GenBank/DDBJ whole genome shotgun (WGS) entry which is preliminary data.</text>
</comment>
<organism evidence="1 2">
    <name type="scientific">Salinadaptatus halalkaliphilus</name>
    <dbReference type="NCBI Taxonomy" id="2419781"/>
    <lineage>
        <taxon>Archaea</taxon>
        <taxon>Methanobacteriati</taxon>
        <taxon>Methanobacteriota</taxon>
        <taxon>Stenosarchaea group</taxon>
        <taxon>Halobacteria</taxon>
        <taxon>Halobacteriales</taxon>
        <taxon>Natrialbaceae</taxon>
        <taxon>Salinadaptatus</taxon>
    </lineage>
</organism>
<dbReference type="EMBL" id="RBZW01000021">
    <property type="protein sequence ID" value="THE65428.1"/>
    <property type="molecule type" value="Genomic_DNA"/>
</dbReference>
<keyword evidence="2" id="KW-1185">Reference proteome</keyword>
<proteinExistence type="predicted"/>
<sequence>MRLVRDGDVKPPLAVFVNDFGGSNPPLVVFESGSHPVEMIGATAKFAFDVVSWGSTDTEPNRILVFNEQSVAFPVVHHQWVQLVDVWVGSAPPVVFVVEVGFDLAKCFVNKLLAGVLDVVSVIHDDRFEIVPIPPVAVETVDFVADAAGFETSVSQVVRTPRVDV</sequence>